<feature type="compositionally biased region" description="Low complexity" evidence="1">
    <location>
        <begin position="129"/>
        <end position="138"/>
    </location>
</feature>
<gene>
    <name evidence="2" type="ORF">L3Y34_009481</name>
</gene>
<protein>
    <submittedName>
        <fullName evidence="2">Uncharacterized protein</fullName>
    </submittedName>
</protein>
<name>A0AAE9AAA3_CAEBR</name>
<proteinExistence type="predicted"/>
<feature type="region of interest" description="Disordered" evidence="1">
    <location>
        <begin position="35"/>
        <end position="54"/>
    </location>
</feature>
<organism evidence="2 3">
    <name type="scientific">Caenorhabditis briggsae</name>
    <dbReference type="NCBI Taxonomy" id="6238"/>
    <lineage>
        <taxon>Eukaryota</taxon>
        <taxon>Metazoa</taxon>
        <taxon>Ecdysozoa</taxon>
        <taxon>Nematoda</taxon>
        <taxon>Chromadorea</taxon>
        <taxon>Rhabditida</taxon>
        <taxon>Rhabditina</taxon>
        <taxon>Rhabditomorpha</taxon>
        <taxon>Rhabditoidea</taxon>
        <taxon>Rhabditidae</taxon>
        <taxon>Peloderinae</taxon>
        <taxon>Caenorhabditis</taxon>
    </lineage>
</organism>
<dbReference type="EMBL" id="CP090895">
    <property type="protein sequence ID" value="ULT91821.1"/>
    <property type="molecule type" value="Genomic_DNA"/>
</dbReference>
<evidence type="ECO:0000313" key="3">
    <source>
        <dbReference type="Proteomes" id="UP000827892"/>
    </source>
</evidence>
<feature type="compositionally biased region" description="Basic and acidic residues" evidence="1">
    <location>
        <begin position="117"/>
        <end position="128"/>
    </location>
</feature>
<sequence>MECIVEDIPGPSSAYLPVRHDASKRQKTCRKTMNPSKLLRRKKQRKEARSSSVIPVHKDPSICNVCKKRDPELDPDMHEEGFDAQFTEWRRCKECLQPVHFLCTNLPCPSCGGNYEHYEPSEESKISESSESSASSGEKTGPELYN</sequence>
<evidence type="ECO:0000313" key="2">
    <source>
        <dbReference type="EMBL" id="ULT91821.1"/>
    </source>
</evidence>
<evidence type="ECO:0000256" key="1">
    <source>
        <dbReference type="SAM" id="MobiDB-lite"/>
    </source>
</evidence>
<dbReference type="Proteomes" id="UP000827892">
    <property type="component" value="Chromosome V"/>
</dbReference>
<reference evidence="2 3" key="1">
    <citation type="submission" date="2022-02" db="EMBL/GenBank/DDBJ databases">
        <title>Chromosome-level reference genomes for two strains of Caenorhabditis briggsae: an improved platform for comparative genomics.</title>
        <authorList>
            <person name="Stevens L."/>
            <person name="Andersen E.C."/>
        </authorList>
    </citation>
    <scope>NUCLEOTIDE SEQUENCE [LARGE SCALE GENOMIC DNA]</scope>
    <source>
        <strain evidence="2">QX1410_ONT</strain>
        <tissue evidence="2">Whole-organism</tissue>
    </source>
</reference>
<feature type="region of interest" description="Disordered" evidence="1">
    <location>
        <begin position="117"/>
        <end position="146"/>
    </location>
</feature>
<dbReference type="AlphaFoldDB" id="A0AAE9AAA3"/>
<accession>A0AAE9AAA3</accession>